<evidence type="ECO:0000313" key="4">
    <source>
        <dbReference type="Proteomes" id="UP000229314"/>
    </source>
</evidence>
<dbReference type="GO" id="GO:0006552">
    <property type="term" value="P:L-leucine catabolic process"/>
    <property type="evidence" value="ECO:0007669"/>
    <property type="project" value="TreeGrafter"/>
</dbReference>
<dbReference type="Gene3D" id="2.40.110.10">
    <property type="entry name" value="Butyryl-CoA Dehydrogenase, subunit A, domain 2"/>
    <property type="match status" value="1"/>
</dbReference>
<dbReference type="EMBL" id="CP024422">
    <property type="protein sequence ID" value="ATQ54728.1"/>
    <property type="molecule type" value="Genomic_DNA"/>
</dbReference>
<sequence length="413" mass="44509">MACNQESDPVTVQNQWRRAPDTAELKARFRPVFDRIAEGAVRREIDRSLAHEEIGWLKQAGFTALRVPVELGGAGASLEQFFDLLIDLAEADTNLAQGLRSHFALVEDRLVAPRAESESWLRRFAAGEIAGNGWTEVGEVKLGDTITKVTPQGDGFRVDGRKYYSTGTIYADWIDVYATRSDDGAPVIALVAADQEGVQISDDWTGFGQKLTGTGTTVFDNARAEAVIPFEQRFRYQTAFYQLVLNATITGAALAAVRDAAALVARRKRAFSHGSGTEVRFDPQVLQVIGKARALAYAARAATLEAARAAQRAHDTAQGGDKAADDAANVEAELQSGAAQVAAIELGLRAVTDVFDALSASSTDQGLALDRHWRNARTAASHNPAIYKQRILGDHAVNGTEPVYVWQIGAVAG</sequence>
<protein>
    <submittedName>
        <fullName evidence="3">Monooxygenase</fullName>
    </submittedName>
</protein>
<dbReference type="Pfam" id="PF08028">
    <property type="entry name" value="Acyl-CoA_dh_2"/>
    <property type="match status" value="1"/>
</dbReference>
<dbReference type="InterPro" id="IPR009100">
    <property type="entry name" value="AcylCoA_DH/oxidase_NM_dom_sf"/>
</dbReference>
<dbReference type="InterPro" id="IPR046373">
    <property type="entry name" value="Acyl-CoA_Oxase/DH_mid-dom_sf"/>
</dbReference>
<organism evidence="3 4">
    <name type="scientific">Paracoccus yeei</name>
    <dbReference type="NCBI Taxonomy" id="147645"/>
    <lineage>
        <taxon>Bacteria</taxon>
        <taxon>Pseudomonadati</taxon>
        <taxon>Pseudomonadota</taxon>
        <taxon>Alphaproteobacteria</taxon>
        <taxon>Rhodobacterales</taxon>
        <taxon>Paracoccaceae</taxon>
        <taxon>Paracoccus</taxon>
    </lineage>
</organism>
<dbReference type="PIRSF" id="PIRSF016578">
    <property type="entry name" value="HsaA"/>
    <property type="match status" value="1"/>
</dbReference>
<evidence type="ECO:0000256" key="1">
    <source>
        <dbReference type="ARBA" id="ARBA00023002"/>
    </source>
</evidence>
<name>A0A2D2BWU6_9RHOB</name>
<dbReference type="SUPFAM" id="SSF56645">
    <property type="entry name" value="Acyl-CoA dehydrogenase NM domain-like"/>
    <property type="match status" value="1"/>
</dbReference>
<accession>A0A2D2BWU6</accession>
<evidence type="ECO:0000259" key="2">
    <source>
        <dbReference type="Pfam" id="PF08028"/>
    </source>
</evidence>
<keyword evidence="3" id="KW-0503">Monooxygenase</keyword>
<dbReference type="InterPro" id="IPR037069">
    <property type="entry name" value="AcylCoA_DH/ox_N_sf"/>
</dbReference>
<dbReference type="InterPro" id="IPR036250">
    <property type="entry name" value="AcylCo_DH-like_C"/>
</dbReference>
<dbReference type="GO" id="GO:0050660">
    <property type="term" value="F:flavin adenine dinucleotide binding"/>
    <property type="evidence" value="ECO:0007669"/>
    <property type="project" value="InterPro"/>
</dbReference>
<keyword evidence="1" id="KW-0560">Oxidoreductase</keyword>
<evidence type="ECO:0000313" key="3">
    <source>
        <dbReference type="EMBL" id="ATQ54728.1"/>
    </source>
</evidence>
<reference evidence="3 4" key="1">
    <citation type="submission" date="2017-10" db="EMBL/GenBank/DDBJ databases">
        <title>Complete genome sequence of Paracoccus yeei TT13 isolated from human skin.</title>
        <authorList>
            <person name="Lee K."/>
            <person name="Lim J.Y."/>
            <person name="Hwang I."/>
        </authorList>
    </citation>
    <scope>NUCLEOTIDE SEQUENCE [LARGE SCALE GENOMIC DNA]</scope>
    <source>
        <strain evidence="3 4">TT13</strain>
    </source>
</reference>
<dbReference type="GO" id="GO:0004497">
    <property type="term" value="F:monooxygenase activity"/>
    <property type="evidence" value="ECO:0007669"/>
    <property type="project" value="UniProtKB-KW"/>
</dbReference>
<dbReference type="Proteomes" id="UP000229314">
    <property type="component" value="Chromosome"/>
</dbReference>
<dbReference type="Gene3D" id="1.20.140.10">
    <property type="entry name" value="Butyryl-CoA Dehydrogenase, subunit A, domain 3"/>
    <property type="match status" value="1"/>
</dbReference>
<dbReference type="GO" id="GO:0008470">
    <property type="term" value="F:3-methylbutanoyl-CoA dehydrogenase activity"/>
    <property type="evidence" value="ECO:0007669"/>
    <property type="project" value="TreeGrafter"/>
</dbReference>
<gene>
    <name evidence="3" type="ORF">PYTT13_02165</name>
</gene>
<dbReference type="PANTHER" id="PTHR43884">
    <property type="entry name" value="ACYL-COA DEHYDROGENASE"/>
    <property type="match status" value="1"/>
</dbReference>
<dbReference type="PANTHER" id="PTHR43884:SF12">
    <property type="entry name" value="ISOVALERYL-COA DEHYDROGENASE, MITOCHONDRIAL-RELATED"/>
    <property type="match status" value="1"/>
</dbReference>
<dbReference type="InterPro" id="IPR013107">
    <property type="entry name" value="Acyl-CoA_DH_C"/>
</dbReference>
<feature type="domain" description="Acyl-CoA dehydrogenase C-terminal" evidence="2">
    <location>
        <begin position="244"/>
        <end position="383"/>
    </location>
</feature>
<proteinExistence type="predicted"/>
<dbReference type="SUPFAM" id="SSF47203">
    <property type="entry name" value="Acyl-CoA dehydrogenase C-terminal domain-like"/>
    <property type="match status" value="1"/>
</dbReference>
<dbReference type="Gene3D" id="1.10.540.10">
    <property type="entry name" value="Acyl-CoA dehydrogenase/oxidase, N-terminal domain"/>
    <property type="match status" value="1"/>
</dbReference>
<dbReference type="AlphaFoldDB" id="A0A2D2BWU6"/>